<reference evidence="1" key="2">
    <citation type="submission" date="2020-09" db="EMBL/GenBank/DDBJ databases">
        <authorList>
            <person name="Sun Q."/>
            <person name="Zhou Y."/>
        </authorList>
    </citation>
    <scope>NUCLEOTIDE SEQUENCE</scope>
    <source>
        <strain evidence="1">CGMCC 1.8984</strain>
    </source>
</reference>
<comment type="caution">
    <text evidence="1">The sequence shown here is derived from an EMBL/GenBank/DDBJ whole genome shotgun (WGS) entry which is preliminary data.</text>
</comment>
<dbReference type="InterPro" id="IPR050509">
    <property type="entry name" value="CoA-transferase_III"/>
</dbReference>
<dbReference type="InterPro" id="IPR023606">
    <property type="entry name" value="CoA-Trfase_III_dom_1_sf"/>
</dbReference>
<dbReference type="InterPro" id="IPR003673">
    <property type="entry name" value="CoA-Trfase_fam_III"/>
</dbReference>
<dbReference type="AlphaFoldDB" id="A0A917PT64"/>
<sequence>MDLSLLIPGPWATTMLAELGAAVIHIEPPGGDPLRRMMPGSYDLVSRDKVVLELDLKSSAGHDELWSIIATADVLVEGFRPGTADRLGFGPREMGREYPRLIYCSINGYGSDGPYRDRPGHDINYLAASGVLSLSGQPDGRPYPGAGVPLADLAGSLFATQAILAALLMRDKTGIGGYFEVPLAASALKIGEPRLVEYEEQGRPDKKEMMSRGAYDTFRCRDGAWIAVGCIEDHFWSRLCTAIGCVDLLNDQRLTSYADRCAHSDVVNGRLAEVFADADRARWLDLLSTADVPVTAVADFADIGDDIQMSRWLHEGPGGRRVSLPYDFRDFSVQGGS</sequence>
<dbReference type="PANTHER" id="PTHR48228:SF5">
    <property type="entry name" value="ALPHA-METHYLACYL-COA RACEMASE"/>
    <property type="match status" value="1"/>
</dbReference>
<evidence type="ECO:0000313" key="2">
    <source>
        <dbReference type="Proteomes" id="UP000636956"/>
    </source>
</evidence>
<dbReference type="Gene3D" id="3.30.1540.10">
    <property type="entry name" value="formyl-coa transferase, domain 3"/>
    <property type="match status" value="1"/>
</dbReference>
<evidence type="ECO:0000313" key="1">
    <source>
        <dbReference type="EMBL" id="GGJ91035.1"/>
    </source>
</evidence>
<organism evidence="1 2">
    <name type="scientific">Agromyces bauzanensis</name>
    <dbReference type="NCBI Taxonomy" id="1308924"/>
    <lineage>
        <taxon>Bacteria</taxon>
        <taxon>Bacillati</taxon>
        <taxon>Actinomycetota</taxon>
        <taxon>Actinomycetes</taxon>
        <taxon>Micrococcales</taxon>
        <taxon>Microbacteriaceae</taxon>
        <taxon>Agromyces</taxon>
    </lineage>
</organism>
<dbReference type="PANTHER" id="PTHR48228">
    <property type="entry name" value="SUCCINYL-COA--D-CITRAMALATE COA-TRANSFERASE"/>
    <property type="match status" value="1"/>
</dbReference>
<dbReference type="Gene3D" id="3.40.50.10540">
    <property type="entry name" value="Crotonobetainyl-coa:carnitine coa-transferase, domain 1"/>
    <property type="match status" value="1"/>
</dbReference>
<gene>
    <name evidence="1" type="ORF">GCM10011372_31860</name>
</gene>
<name>A0A917PT64_9MICO</name>
<dbReference type="Pfam" id="PF02515">
    <property type="entry name" value="CoA_transf_3"/>
    <property type="match status" value="1"/>
</dbReference>
<protein>
    <submittedName>
        <fullName evidence="1">CoA transferase</fullName>
    </submittedName>
</protein>
<dbReference type="InterPro" id="IPR044855">
    <property type="entry name" value="CoA-Trfase_III_dom3_sf"/>
</dbReference>
<dbReference type="Proteomes" id="UP000636956">
    <property type="component" value="Unassembled WGS sequence"/>
</dbReference>
<accession>A0A917PT64</accession>
<dbReference type="EMBL" id="BMMD01000023">
    <property type="protein sequence ID" value="GGJ91035.1"/>
    <property type="molecule type" value="Genomic_DNA"/>
</dbReference>
<keyword evidence="2" id="KW-1185">Reference proteome</keyword>
<dbReference type="GO" id="GO:0016740">
    <property type="term" value="F:transferase activity"/>
    <property type="evidence" value="ECO:0007669"/>
    <property type="project" value="UniProtKB-KW"/>
</dbReference>
<proteinExistence type="predicted"/>
<keyword evidence="1" id="KW-0808">Transferase</keyword>
<dbReference type="SUPFAM" id="SSF89796">
    <property type="entry name" value="CoA-transferase family III (CaiB/BaiF)"/>
    <property type="match status" value="1"/>
</dbReference>
<reference evidence="1" key="1">
    <citation type="journal article" date="2014" name="Int. J. Syst. Evol. Microbiol.">
        <title>Complete genome sequence of Corynebacterium casei LMG S-19264T (=DSM 44701T), isolated from a smear-ripened cheese.</title>
        <authorList>
            <consortium name="US DOE Joint Genome Institute (JGI-PGF)"/>
            <person name="Walter F."/>
            <person name="Albersmeier A."/>
            <person name="Kalinowski J."/>
            <person name="Ruckert C."/>
        </authorList>
    </citation>
    <scope>NUCLEOTIDE SEQUENCE</scope>
    <source>
        <strain evidence="1">CGMCC 1.8984</strain>
    </source>
</reference>